<feature type="compositionally biased region" description="Basic residues" evidence="1">
    <location>
        <begin position="1"/>
        <end position="22"/>
    </location>
</feature>
<evidence type="ECO:0000313" key="2">
    <source>
        <dbReference type="EMBL" id="ODV75383.1"/>
    </source>
</evidence>
<gene>
    <name evidence="2" type="ORF">CYBJADRAFT_166121</name>
</gene>
<dbReference type="GeneID" id="30988760"/>
<keyword evidence="3" id="KW-1185">Reference proteome</keyword>
<feature type="region of interest" description="Disordered" evidence="1">
    <location>
        <begin position="1"/>
        <end position="67"/>
    </location>
</feature>
<evidence type="ECO:0000313" key="3">
    <source>
        <dbReference type="Proteomes" id="UP000094389"/>
    </source>
</evidence>
<protein>
    <submittedName>
        <fullName evidence="2">Uncharacterized protein</fullName>
    </submittedName>
</protein>
<sequence length="67" mass="7642">MAKNKRLNNKGKNPRGRPRKIQRTLTGAIRRRPQPEEETSAANPEPQRQAQTNGGTRQQEDPLIIEI</sequence>
<name>A0A1E4S7E9_CYBJN</name>
<reference evidence="2 3" key="1">
    <citation type="journal article" date="2016" name="Proc. Natl. Acad. Sci. U.S.A.">
        <title>Comparative genomics of biotechnologically important yeasts.</title>
        <authorList>
            <person name="Riley R."/>
            <person name="Haridas S."/>
            <person name="Wolfe K.H."/>
            <person name="Lopes M.R."/>
            <person name="Hittinger C.T."/>
            <person name="Goeker M."/>
            <person name="Salamov A.A."/>
            <person name="Wisecaver J.H."/>
            <person name="Long T.M."/>
            <person name="Calvey C.H."/>
            <person name="Aerts A.L."/>
            <person name="Barry K.W."/>
            <person name="Choi C."/>
            <person name="Clum A."/>
            <person name="Coughlan A.Y."/>
            <person name="Deshpande S."/>
            <person name="Douglass A.P."/>
            <person name="Hanson S.J."/>
            <person name="Klenk H.-P."/>
            <person name="LaButti K.M."/>
            <person name="Lapidus A."/>
            <person name="Lindquist E.A."/>
            <person name="Lipzen A.M."/>
            <person name="Meier-Kolthoff J.P."/>
            <person name="Ohm R.A."/>
            <person name="Otillar R.P."/>
            <person name="Pangilinan J.L."/>
            <person name="Peng Y."/>
            <person name="Rokas A."/>
            <person name="Rosa C.A."/>
            <person name="Scheuner C."/>
            <person name="Sibirny A.A."/>
            <person name="Slot J.C."/>
            <person name="Stielow J.B."/>
            <person name="Sun H."/>
            <person name="Kurtzman C.P."/>
            <person name="Blackwell M."/>
            <person name="Grigoriev I.V."/>
            <person name="Jeffries T.W."/>
        </authorList>
    </citation>
    <scope>NUCLEOTIDE SEQUENCE [LARGE SCALE GENOMIC DNA]</scope>
    <source>
        <strain evidence="3">ATCC 18201 / CBS 1600 / BCRC 20928 / JCM 3617 / NBRC 0987 / NRRL Y-1542</strain>
    </source>
</reference>
<accession>A0A1E4S7E9</accession>
<feature type="compositionally biased region" description="Polar residues" evidence="1">
    <location>
        <begin position="40"/>
        <end position="57"/>
    </location>
</feature>
<dbReference type="AlphaFoldDB" id="A0A1E4S7E9"/>
<dbReference type="RefSeq" id="XP_020072422.1">
    <property type="nucleotide sequence ID" value="XM_020214364.1"/>
</dbReference>
<feature type="non-terminal residue" evidence="2">
    <location>
        <position position="67"/>
    </location>
</feature>
<proteinExistence type="predicted"/>
<organism evidence="2 3">
    <name type="scientific">Cyberlindnera jadinii (strain ATCC 18201 / CBS 1600 / BCRC 20928 / JCM 3617 / NBRC 0987 / NRRL Y-1542)</name>
    <name type="common">Torula yeast</name>
    <name type="synonym">Candida utilis</name>
    <dbReference type="NCBI Taxonomy" id="983966"/>
    <lineage>
        <taxon>Eukaryota</taxon>
        <taxon>Fungi</taxon>
        <taxon>Dikarya</taxon>
        <taxon>Ascomycota</taxon>
        <taxon>Saccharomycotina</taxon>
        <taxon>Saccharomycetes</taxon>
        <taxon>Phaffomycetales</taxon>
        <taxon>Phaffomycetaceae</taxon>
        <taxon>Cyberlindnera</taxon>
    </lineage>
</organism>
<dbReference type="Proteomes" id="UP000094389">
    <property type="component" value="Unassembled WGS sequence"/>
</dbReference>
<dbReference type="EMBL" id="KV453926">
    <property type="protein sequence ID" value="ODV75383.1"/>
    <property type="molecule type" value="Genomic_DNA"/>
</dbReference>
<evidence type="ECO:0000256" key="1">
    <source>
        <dbReference type="SAM" id="MobiDB-lite"/>
    </source>
</evidence>